<name>A0A2T7PB73_POMCA</name>
<proteinExistence type="predicted"/>
<comment type="caution">
    <text evidence="2">The sequence shown here is derived from an EMBL/GenBank/DDBJ whole genome shotgun (WGS) entry which is preliminary data.</text>
</comment>
<feature type="compositionally biased region" description="Basic and acidic residues" evidence="1">
    <location>
        <begin position="161"/>
        <end position="171"/>
    </location>
</feature>
<organism evidence="2 3">
    <name type="scientific">Pomacea canaliculata</name>
    <name type="common">Golden apple snail</name>
    <dbReference type="NCBI Taxonomy" id="400727"/>
    <lineage>
        <taxon>Eukaryota</taxon>
        <taxon>Metazoa</taxon>
        <taxon>Spiralia</taxon>
        <taxon>Lophotrochozoa</taxon>
        <taxon>Mollusca</taxon>
        <taxon>Gastropoda</taxon>
        <taxon>Caenogastropoda</taxon>
        <taxon>Architaenioglossa</taxon>
        <taxon>Ampullarioidea</taxon>
        <taxon>Ampullariidae</taxon>
        <taxon>Pomacea</taxon>
    </lineage>
</organism>
<gene>
    <name evidence="2" type="ORF">C0Q70_09943</name>
</gene>
<sequence>MYIGEDDGQHTSMPTPASTFSLIRDKGIQKPKNGAGALDHGAATSPPTPTPTSLTGCTRRRRPLVPQDVFDAADLTRVRATDKDMSCTSQPMAQDLLTSSSHSHTLLDVSHRQKLLPCQTNQGTRATVEDPLIYDLSLSASPRHINRRLQPSEGHPTGHRPSPDHTHQHLR</sequence>
<evidence type="ECO:0000313" key="2">
    <source>
        <dbReference type="EMBL" id="PVD30670.1"/>
    </source>
</evidence>
<feature type="region of interest" description="Disordered" evidence="1">
    <location>
        <begin position="29"/>
        <end position="61"/>
    </location>
</feature>
<dbReference type="EMBL" id="PZQS01000005">
    <property type="protein sequence ID" value="PVD30670.1"/>
    <property type="molecule type" value="Genomic_DNA"/>
</dbReference>
<evidence type="ECO:0000256" key="1">
    <source>
        <dbReference type="SAM" id="MobiDB-lite"/>
    </source>
</evidence>
<reference evidence="2 3" key="1">
    <citation type="submission" date="2018-04" db="EMBL/GenBank/DDBJ databases">
        <title>The genome of golden apple snail Pomacea canaliculata provides insight into stress tolerance and invasive adaptation.</title>
        <authorList>
            <person name="Liu C."/>
            <person name="Liu B."/>
            <person name="Ren Y."/>
            <person name="Zhang Y."/>
            <person name="Wang H."/>
            <person name="Li S."/>
            <person name="Jiang F."/>
            <person name="Yin L."/>
            <person name="Zhang G."/>
            <person name="Qian W."/>
            <person name="Fan W."/>
        </authorList>
    </citation>
    <scope>NUCLEOTIDE SEQUENCE [LARGE SCALE GENOMIC DNA]</scope>
    <source>
        <strain evidence="2">SZHN2017</strain>
        <tissue evidence="2">Muscle</tissue>
    </source>
</reference>
<feature type="region of interest" description="Disordered" evidence="1">
    <location>
        <begin position="143"/>
        <end position="171"/>
    </location>
</feature>
<keyword evidence="3" id="KW-1185">Reference proteome</keyword>
<dbReference type="AlphaFoldDB" id="A0A2T7PB73"/>
<accession>A0A2T7PB73</accession>
<dbReference type="Proteomes" id="UP000245119">
    <property type="component" value="Linkage Group LG5"/>
</dbReference>
<protein>
    <submittedName>
        <fullName evidence="2">Uncharacterized protein</fullName>
    </submittedName>
</protein>
<evidence type="ECO:0000313" key="3">
    <source>
        <dbReference type="Proteomes" id="UP000245119"/>
    </source>
</evidence>